<reference evidence="1 2" key="1">
    <citation type="submission" date="2016-04" db="EMBL/GenBank/DDBJ databases">
        <authorList>
            <person name="Evans L.H."/>
            <person name="Alamgir A."/>
            <person name="Owens N."/>
            <person name="Weber N.D."/>
            <person name="Virtaneva K."/>
            <person name="Barbian K."/>
            <person name="Babar A."/>
            <person name="Rosenke K."/>
        </authorList>
    </citation>
    <scope>NUCLEOTIDE SEQUENCE [LARGE SCALE GENOMIC DNA]</scope>
    <source>
        <strain evidence="1">NIES-2108</strain>
    </source>
</reference>
<dbReference type="Proteomes" id="UP000252085">
    <property type="component" value="Unassembled WGS sequence"/>
</dbReference>
<organism evidence="1 2">
    <name type="scientific">Nostoc punctiforme NIES-2108</name>
    <dbReference type="NCBI Taxonomy" id="1356359"/>
    <lineage>
        <taxon>Bacteria</taxon>
        <taxon>Bacillati</taxon>
        <taxon>Cyanobacteriota</taxon>
        <taxon>Cyanophyceae</taxon>
        <taxon>Nostocales</taxon>
        <taxon>Nostocaceae</taxon>
        <taxon>Nostoc</taxon>
    </lineage>
</organism>
<evidence type="ECO:0000313" key="1">
    <source>
        <dbReference type="EMBL" id="RCJ30686.1"/>
    </source>
</evidence>
<evidence type="ECO:0008006" key="3">
    <source>
        <dbReference type="Google" id="ProtNLM"/>
    </source>
</evidence>
<sequence>MEKPIRILLQTTIPASEDDWSIERFSLLRDYLKSLTDQNGFPLCQVVARNRESDAEGNDPILSTLEHSEFDELWLFAVDTGKGITPAECASINAFRQRGGGSLITRDHEDLGSSICNLDGVGAAHYFHTHNPDPDESQWQIDDTETTSISWPNYHSGRNGDYQRIIPVEPIHELLHTPDSPSRYIQFFPAHPHEGAVGVPTGANNARVIAMGKSLISDRLFNLAVAFEREQDAAGNILGRAVAESTFHHFADHNWNPDMGAPSYVTEPIGDGFKREPHTLEDIKTYVRNLALWLAPACLDANVHAYNPVRS</sequence>
<protein>
    <recommendedName>
        <fullName evidence="3">ThuA-like domain-containing protein</fullName>
    </recommendedName>
</protein>
<comment type="caution">
    <text evidence="1">The sequence shown here is derived from an EMBL/GenBank/DDBJ whole genome shotgun (WGS) entry which is preliminary data.</text>
</comment>
<name>A0A367R2I2_NOSPU</name>
<evidence type="ECO:0000313" key="2">
    <source>
        <dbReference type="Proteomes" id="UP000252085"/>
    </source>
</evidence>
<accession>A0A367R2I2</accession>
<dbReference type="EMBL" id="LXQE01000183">
    <property type="protein sequence ID" value="RCJ30686.1"/>
    <property type="molecule type" value="Genomic_DNA"/>
</dbReference>
<proteinExistence type="predicted"/>
<dbReference type="AlphaFoldDB" id="A0A367R2I2"/>
<gene>
    <name evidence="1" type="ORF">A6769_32805</name>
</gene>